<name>A0A0H5BHN9_9EUKA</name>
<organism evidence="2">
    <name type="scientific">Lotharella vacuolata</name>
    <dbReference type="NCBI Taxonomy" id="74820"/>
    <lineage>
        <taxon>Eukaryota</taxon>
        <taxon>Sar</taxon>
        <taxon>Rhizaria</taxon>
        <taxon>Cercozoa</taxon>
        <taxon>Chlorarachniophyceae</taxon>
        <taxon>Lotharella</taxon>
    </lineage>
</organism>
<evidence type="ECO:0000313" key="2">
    <source>
        <dbReference type="EMBL" id="BAS01653.1"/>
    </source>
</evidence>
<keyword evidence="1" id="KW-0812">Transmembrane</keyword>
<keyword evidence="1" id="KW-1133">Transmembrane helix</keyword>
<keyword evidence="2" id="KW-0542">Nucleomorph</keyword>
<dbReference type="AlphaFoldDB" id="A0A0H5BHN9"/>
<sequence length="367" mass="44300">MMQKNNLDNADKFIICIFFNFITQHTEEIKNFYKKYLLKKNIKNFSINRYLMKKILYNIRTFRNSINEYPTLFESKNSKHQLRYDIFSESKTTFSLQVNNIHKNIMMQNKKEHVFFNFFNENEHTRYIKIIKLVCYFLTTCVHCILHSSSKHNMMYKLRFSSKFVDIMDLYMVEFLKTIRIKDLLIIFTNLIPYITSKILSIQIHLWSILVFQEVQKKKYSLKILLGYNITGMKLLMQSLIEHSDFLHIIYKTILRNNMKLTYSVLKNIAENILYPKKNHPTNIMYLSYQFTSMVHKTIHLYKNTRKAPGGSGKSSYKKYSKHMYHITLKYYIPFITIMLLDTMISKFIHSFIRIDSIVKFNYKKIQ</sequence>
<protein>
    <submittedName>
        <fullName evidence="2">Uncharacterized protein</fullName>
    </submittedName>
</protein>
<dbReference type="EMBL" id="AB996601">
    <property type="protein sequence ID" value="BAS01653.1"/>
    <property type="molecule type" value="Genomic_DNA"/>
</dbReference>
<geneLocation type="nucleomorph" evidence="2"/>
<proteinExistence type="predicted"/>
<dbReference type="EMBL" id="AB996601">
    <property type="protein sequence ID" value="BAS01692.1"/>
    <property type="molecule type" value="Genomic_DNA"/>
</dbReference>
<evidence type="ECO:0000256" key="1">
    <source>
        <dbReference type="SAM" id="Phobius"/>
    </source>
</evidence>
<keyword evidence="1" id="KW-0472">Membrane</keyword>
<feature type="transmembrane region" description="Helical" evidence="1">
    <location>
        <begin position="331"/>
        <end position="350"/>
    </location>
</feature>
<accession>A0A0H5BHN9</accession>
<reference evidence="2" key="1">
    <citation type="journal article" date="2015" name="Genome Biol. Evol.">
        <title>Nucleomorph Genome Sequences of Two Chlorarachniophytes, Amorphochlora amoebiformis and Lotharella vacuolata.</title>
        <authorList>
            <person name="Suzuki S."/>
            <person name="Shirato S."/>
            <person name="Hirakawa Y."/>
            <person name="Ishida K."/>
        </authorList>
    </citation>
    <scope>NUCLEOTIDE SEQUENCE</scope>
    <source>
        <strain evidence="2">CCMP240</strain>
    </source>
</reference>